<organism evidence="2 3">
    <name type="scientific">Streptomyces violaceoruber</name>
    <dbReference type="NCBI Taxonomy" id="1935"/>
    <lineage>
        <taxon>Bacteria</taxon>
        <taxon>Bacillati</taxon>
        <taxon>Actinomycetota</taxon>
        <taxon>Actinomycetes</taxon>
        <taxon>Kitasatosporales</taxon>
        <taxon>Streptomycetaceae</taxon>
        <taxon>Streptomyces</taxon>
        <taxon>Streptomyces violaceoruber group</taxon>
    </lineage>
</organism>
<dbReference type="EMBL" id="CP020570">
    <property type="protein sequence ID" value="ARF63209.1"/>
    <property type="molecule type" value="Genomic_DNA"/>
</dbReference>
<proteinExistence type="predicted"/>
<dbReference type="STRING" id="1935.B1H20_18900"/>
<protein>
    <recommendedName>
        <fullName evidence="1">Knr4/Smi1-like domain-containing protein</fullName>
    </recommendedName>
</protein>
<dbReference type="InterPro" id="IPR018958">
    <property type="entry name" value="Knr4/Smi1-like_dom"/>
</dbReference>
<evidence type="ECO:0000313" key="3">
    <source>
        <dbReference type="Proteomes" id="UP000192445"/>
    </source>
</evidence>
<dbReference type="AlphaFoldDB" id="A0A1V0UDB6"/>
<dbReference type="KEGG" id="svu:B1H20_18900"/>
<reference evidence="2 3" key="1">
    <citation type="submission" date="2017-03" db="EMBL/GenBank/DDBJ databases">
        <title>Complete Genome Sequence of a natural compounds producer, Streptomyces violaceus S21.</title>
        <authorList>
            <person name="Zhong C."/>
            <person name="Zhao Z."/>
            <person name="Fu J."/>
            <person name="Zong G."/>
            <person name="Qin R."/>
            <person name="Cao G."/>
        </authorList>
    </citation>
    <scope>NUCLEOTIDE SEQUENCE [LARGE SCALE GENOMIC DNA]</scope>
    <source>
        <strain evidence="2 3">S21</strain>
    </source>
</reference>
<evidence type="ECO:0000259" key="1">
    <source>
        <dbReference type="Pfam" id="PF09346"/>
    </source>
</evidence>
<evidence type="ECO:0000313" key="2">
    <source>
        <dbReference type="EMBL" id="ARF63209.1"/>
    </source>
</evidence>
<gene>
    <name evidence="2" type="ORF">B1H20_18900</name>
</gene>
<sequence length="216" mass="23716">MTASIDESWARIENWLAEHAPQTYAALAPPADPADIAELERVVGRPLLRPLVASLLRHDGVLDRAEGSLLPGHYRPISARGTAAAWHLLTAYHDACEAEEGGEEVGHDFMKLGSSRILYGHPQLIPVARDLGGAYIVLDHRPGIDRGRLHEAEPVEGVMRVSHEKWASLPLLMEAVATSMETSQPLNGDVPVVDEERRLHWESVRLRADAPPPPRA</sequence>
<accession>A0A1V0UDB6</accession>
<dbReference type="OrthoDB" id="3287229at2"/>
<dbReference type="Pfam" id="PF09346">
    <property type="entry name" value="SMI1_KNR4"/>
    <property type="match status" value="1"/>
</dbReference>
<feature type="domain" description="Knr4/Smi1-like" evidence="1">
    <location>
        <begin position="30"/>
        <end position="146"/>
    </location>
</feature>
<name>A0A1V0UDB6_STRVN</name>
<dbReference type="Proteomes" id="UP000192445">
    <property type="component" value="Chromosome"/>
</dbReference>
<dbReference type="RefSeq" id="WP_030297158.1">
    <property type="nucleotide sequence ID" value="NZ_CP020570.1"/>
</dbReference>